<protein>
    <recommendedName>
        <fullName evidence="5 10">Phosphoglycolate phosphatase</fullName>
        <shortName evidence="10">PGP</shortName>
        <shortName evidence="10">PGPase</shortName>
        <ecNumber evidence="5 10">3.1.3.18</ecNumber>
    </recommendedName>
</protein>
<name>A0ABU8XN17_9PROT</name>
<evidence type="ECO:0000256" key="6">
    <source>
        <dbReference type="ARBA" id="ARBA00022723"/>
    </source>
</evidence>
<dbReference type="InterPro" id="IPR050155">
    <property type="entry name" value="HAD-like_hydrolase_sf"/>
</dbReference>
<dbReference type="NCBIfam" id="TIGR01449">
    <property type="entry name" value="PGP_bact"/>
    <property type="match status" value="1"/>
</dbReference>
<keyword evidence="8 10" id="KW-0460">Magnesium</keyword>
<comment type="similarity">
    <text evidence="4 10">Belongs to the HAD-like hydrolase superfamily. CbbY/CbbZ/Gph/YieH family.</text>
</comment>
<dbReference type="PANTHER" id="PTHR43434:SF1">
    <property type="entry name" value="PHOSPHOGLYCOLATE PHOSPHATASE"/>
    <property type="match status" value="1"/>
</dbReference>
<evidence type="ECO:0000313" key="12">
    <source>
        <dbReference type="Proteomes" id="UP001375743"/>
    </source>
</evidence>
<dbReference type="SFLD" id="SFLDS00003">
    <property type="entry name" value="Haloacid_Dehalogenase"/>
    <property type="match status" value="1"/>
</dbReference>
<dbReference type="Proteomes" id="UP001375743">
    <property type="component" value="Unassembled WGS sequence"/>
</dbReference>
<feature type="binding site" evidence="10">
    <location>
        <position position="13"/>
    </location>
    <ligand>
        <name>Mg(2+)</name>
        <dbReference type="ChEBI" id="CHEBI:18420"/>
    </ligand>
</feature>
<feature type="binding site" evidence="10">
    <location>
        <position position="11"/>
    </location>
    <ligand>
        <name>Mg(2+)</name>
        <dbReference type="ChEBI" id="CHEBI:18420"/>
    </ligand>
</feature>
<dbReference type="HAMAP" id="MF_00495">
    <property type="entry name" value="GPH_hydrolase_bact"/>
    <property type="match status" value="1"/>
</dbReference>
<proteinExistence type="inferred from homology"/>
<dbReference type="SFLD" id="SFLDG01129">
    <property type="entry name" value="C1.5:_HAD__Beta-PGM__Phosphata"/>
    <property type="match status" value="1"/>
</dbReference>
<dbReference type="PANTHER" id="PTHR43434">
    <property type="entry name" value="PHOSPHOGLYCOLATE PHOSPHATASE"/>
    <property type="match status" value="1"/>
</dbReference>
<dbReference type="InterPro" id="IPR036412">
    <property type="entry name" value="HAD-like_sf"/>
</dbReference>
<evidence type="ECO:0000256" key="4">
    <source>
        <dbReference type="ARBA" id="ARBA00006171"/>
    </source>
</evidence>
<dbReference type="NCBIfam" id="TIGR01549">
    <property type="entry name" value="HAD-SF-IA-v1"/>
    <property type="match status" value="1"/>
</dbReference>
<evidence type="ECO:0000256" key="3">
    <source>
        <dbReference type="ARBA" id="ARBA00004818"/>
    </source>
</evidence>
<dbReference type="InterPro" id="IPR023214">
    <property type="entry name" value="HAD_sf"/>
</dbReference>
<organism evidence="11 12">
    <name type="scientific">Benzoatithermus flavus</name>
    <dbReference type="NCBI Taxonomy" id="3108223"/>
    <lineage>
        <taxon>Bacteria</taxon>
        <taxon>Pseudomonadati</taxon>
        <taxon>Pseudomonadota</taxon>
        <taxon>Alphaproteobacteria</taxon>
        <taxon>Geminicoccales</taxon>
        <taxon>Geminicoccaceae</taxon>
        <taxon>Benzoatithermus</taxon>
    </lineage>
</organism>
<gene>
    <name evidence="11" type="primary">gph</name>
    <name evidence="11" type="ORF">U1T56_03710</name>
</gene>
<dbReference type="EC" id="3.1.3.18" evidence="5 10"/>
<dbReference type="SUPFAM" id="SSF56784">
    <property type="entry name" value="HAD-like"/>
    <property type="match status" value="1"/>
</dbReference>
<reference evidence="11 12" key="1">
    <citation type="submission" date="2024-01" db="EMBL/GenBank/DDBJ databases">
        <title>Multi-omics insights into the function and evolution of sodium benzoate biodegradation pathways in Benzoatithermus flavus gen. nov., sp. nov. from hot spring.</title>
        <authorList>
            <person name="Hu C.-J."/>
            <person name="Li W.-J."/>
        </authorList>
    </citation>
    <scope>NUCLEOTIDE SEQUENCE [LARGE SCALE GENOMIC DNA]</scope>
    <source>
        <strain evidence="11 12">SYSU G07066</strain>
    </source>
</reference>
<dbReference type="EMBL" id="JBBLZC010000002">
    <property type="protein sequence ID" value="MEK0082246.1"/>
    <property type="molecule type" value="Genomic_DNA"/>
</dbReference>
<dbReference type="InterPro" id="IPR037512">
    <property type="entry name" value="PGPase_prok"/>
</dbReference>
<comment type="cofactor">
    <cofactor evidence="2 10">
        <name>Mg(2+)</name>
        <dbReference type="ChEBI" id="CHEBI:18420"/>
    </cofactor>
</comment>
<comment type="catalytic activity">
    <reaction evidence="1 10">
        <text>2-phosphoglycolate + H2O = glycolate + phosphate</text>
        <dbReference type="Rhea" id="RHEA:14369"/>
        <dbReference type="ChEBI" id="CHEBI:15377"/>
        <dbReference type="ChEBI" id="CHEBI:29805"/>
        <dbReference type="ChEBI" id="CHEBI:43474"/>
        <dbReference type="ChEBI" id="CHEBI:58033"/>
        <dbReference type="EC" id="3.1.3.18"/>
    </reaction>
</comment>
<evidence type="ECO:0000256" key="2">
    <source>
        <dbReference type="ARBA" id="ARBA00001946"/>
    </source>
</evidence>
<feature type="active site" description="Nucleophile" evidence="10">
    <location>
        <position position="11"/>
    </location>
</feature>
<sequence length="228" mass="24051">MPDGLEALVFDLDGTLVETAADLHLVLEEILSEVGLAAPPLAAVRGMIGDGARVLIERALAMIGAPAEPVLVDRLFARFRERYAEEPCRASTPYPGARELLRTMRERGIRMGLCTNKPQAATEGLLAALDLAPFFASAIGGDRLPVRKPDPGHLAAVLADLGATPAAAVMVGDSRNDLLTARGLEVPCVLVSFGYTSVPARELGADAVIDRLADLPEALVRLRAGRAV</sequence>
<dbReference type="RefSeq" id="WP_418158094.1">
    <property type="nucleotide sequence ID" value="NZ_JBBLZC010000002.1"/>
</dbReference>
<dbReference type="Gene3D" id="1.10.150.240">
    <property type="entry name" value="Putative phosphatase, domain 2"/>
    <property type="match status" value="1"/>
</dbReference>
<dbReference type="NCBIfam" id="TIGR01509">
    <property type="entry name" value="HAD-SF-IA-v3"/>
    <property type="match status" value="1"/>
</dbReference>
<evidence type="ECO:0000256" key="7">
    <source>
        <dbReference type="ARBA" id="ARBA00022801"/>
    </source>
</evidence>
<comment type="function">
    <text evidence="10">Specifically catalyzes the dephosphorylation of 2-phosphoglycolate. Is involved in the dissimilation of the intracellular 2-phosphoglycolate formed during the DNA repair of 3'-phosphoglycolate ends, a major class of DNA lesions induced by oxidative stress.</text>
</comment>
<evidence type="ECO:0000256" key="8">
    <source>
        <dbReference type="ARBA" id="ARBA00022842"/>
    </source>
</evidence>
<dbReference type="SFLD" id="SFLDG01135">
    <property type="entry name" value="C1.5.6:_HAD__Beta-PGM__Phospha"/>
    <property type="match status" value="1"/>
</dbReference>
<evidence type="ECO:0000256" key="5">
    <source>
        <dbReference type="ARBA" id="ARBA00013078"/>
    </source>
</evidence>
<dbReference type="Gene3D" id="3.40.50.1000">
    <property type="entry name" value="HAD superfamily/HAD-like"/>
    <property type="match status" value="1"/>
</dbReference>
<comment type="pathway">
    <text evidence="3 10">Organic acid metabolism; glycolate biosynthesis; glycolate from 2-phosphoglycolate: step 1/1.</text>
</comment>
<keyword evidence="12" id="KW-1185">Reference proteome</keyword>
<dbReference type="GO" id="GO:0008967">
    <property type="term" value="F:phosphoglycolate phosphatase activity"/>
    <property type="evidence" value="ECO:0007669"/>
    <property type="project" value="UniProtKB-EC"/>
</dbReference>
<evidence type="ECO:0000313" key="11">
    <source>
        <dbReference type="EMBL" id="MEK0082246.1"/>
    </source>
</evidence>
<keyword evidence="6 10" id="KW-0479">Metal-binding</keyword>
<keyword evidence="7 10" id="KW-0378">Hydrolase</keyword>
<accession>A0ABU8XN17</accession>
<comment type="caution">
    <text evidence="11">The sequence shown here is derived from an EMBL/GenBank/DDBJ whole genome shotgun (WGS) entry which is preliminary data.</text>
</comment>
<feature type="binding site" evidence="10">
    <location>
        <position position="173"/>
    </location>
    <ligand>
        <name>Mg(2+)</name>
        <dbReference type="ChEBI" id="CHEBI:18420"/>
    </ligand>
</feature>
<evidence type="ECO:0000256" key="10">
    <source>
        <dbReference type="HAMAP-Rule" id="MF_00495"/>
    </source>
</evidence>
<dbReference type="InterPro" id="IPR006439">
    <property type="entry name" value="HAD-SF_hydro_IA"/>
</dbReference>
<evidence type="ECO:0000256" key="1">
    <source>
        <dbReference type="ARBA" id="ARBA00000830"/>
    </source>
</evidence>
<dbReference type="Pfam" id="PF00702">
    <property type="entry name" value="Hydrolase"/>
    <property type="match status" value="1"/>
</dbReference>
<keyword evidence="9 10" id="KW-0119">Carbohydrate metabolism</keyword>
<evidence type="ECO:0000256" key="9">
    <source>
        <dbReference type="ARBA" id="ARBA00023277"/>
    </source>
</evidence>
<dbReference type="InterPro" id="IPR023198">
    <property type="entry name" value="PGP-like_dom2"/>
</dbReference>